<evidence type="ECO:0000259" key="1">
    <source>
        <dbReference type="PROSITE" id="PS50141"/>
    </source>
</evidence>
<dbReference type="SMART" id="SM00552">
    <property type="entry name" value="ADEAMc"/>
    <property type="match status" value="1"/>
</dbReference>
<dbReference type="EMBL" id="OZ037945">
    <property type="protein sequence ID" value="CAL1701597.1"/>
    <property type="molecule type" value="Genomic_DNA"/>
</dbReference>
<protein>
    <recommendedName>
        <fullName evidence="1">A to I editase domain-containing protein</fullName>
    </recommendedName>
</protein>
<proteinExistence type="predicted"/>
<dbReference type="PANTHER" id="PTHR10910:SF62">
    <property type="entry name" value="AT07585P-RELATED"/>
    <property type="match status" value="1"/>
</dbReference>
<organism evidence="2 3">
    <name type="scientific">Somion occarium</name>
    <dbReference type="NCBI Taxonomy" id="3059160"/>
    <lineage>
        <taxon>Eukaryota</taxon>
        <taxon>Fungi</taxon>
        <taxon>Dikarya</taxon>
        <taxon>Basidiomycota</taxon>
        <taxon>Agaricomycotina</taxon>
        <taxon>Agaricomycetes</taxon>
        <taxon>Polyporales</taxon>
        <taxon>Cerrenaceae</taxon>
        <taxon>Somion</taxon>
    </lineage>
</organism>
<evidence type="ECO:0000313" key="2">
    <source>
        <dbReference type="EMBL" id="CAL1701597.1"/>
    </source>
</evidence>
<dbReference type="Proteomes" id="UP001497453">
    <property type="component" value="Chromosome 2"/>
</dbReference>
<sequence>MHVYDPDEVARVVLNVYSTLAFKPPGDKFTILAAFLLWNTSSDELKIISLATGSKCLPEIRLCEEGDVLHDSHAEVLARRSAIRWFLEEVDRSHTSPSDWIDRPRSERFALRSNVQVVLYVSTVPCGDASMRYLASFQDAEMAALKDSSQFPVLPPNVASRGRDNYSLFGVLRTKPGRADSPPTRCMSCSDKIASWNVLGFQGALASRILEPLYLDHIVIGDVDDSLQSVVHEDCERAFWRRLEGLDVTQLPTRFSLRRPTVSFTMVRFVHSSLSLGLSSSCNDSLCWTADSTPTHEVLINGLKRGVPPKHRHNPKFRPRLCKLSLFNLYRRIAASIHTNSQFDTLTYRETKQSMADYQAAKAVLQGPNGPFAGWIKTGSQWESFDFDGIPREPLLDEDSSAVSDKQI</sequence>
<dbReference type="InterPro" id="IPR002466">
    <property type="entry name" value="A_deamin"/>
</dbReference>
<keyword evidence="3" id="KW-1185">Reference proteome</keyword>
<name>A0ABP1D131_9APHY</name>
<feature type="domain" description="A to I editase" evidence="1">
    <location>
        <begin position="49"/>
        <end position="365"/>
    </location>
</feature>
<dbReference type="PROSITE" id="PS50141">
    <property type="entry name" value="A_DEAMIN_EDITASE"/>
    <property type="match status" value="1"/>
</dbReference>
<dbReference type="PANTHER" id="PTHR10910">
    <property type="entry name" value="EUKARYOTE SPECIFIC DSRNA BINDING PROTEIN"/>
    <property type="match status" value="1"/>
</dbReference>
<gene>
    <name evidence="2" type="ORF">GFSPODELE1_LOCUS3665</name>
</gene>
<dbReference type="Pfam" id="PF02137">
    <property type="entry name" value="A_deamin"/>
    <property type="match status" value="1"/>
</dbReference>
<reference evidence="3" key="1">
    <citation type="submission" date="2024-04" db="EMBL/GenBank/DDBJ databases">
        <authorList>
            <person name="Shaw F."/>
            <person name="Minotto A."/>
        </authorList>
    </citation>
    <scope>NUCLEOTIDE SEQUENCE [LARGE SCALE GENOMIC DNA]</scope>
</reference>
<evidence type="ECO:0000313" key="3">
    <source>
        <dbReference type="Proteomes" id="UP001497453"/>
    </source>
</evidence>
<accession>A0ABP1D131</accession>